<feature type="domain" description="Rieske" evidence="5">
    <location>
        <begin position="3"/>
        <end position="99"/>
    </location>
</feature>
<keyword evidence="7" id="KW-0560">Oxidoreductase</keyword>
<keyword evidence="2" id="KW-0479">Metal-binding</keyword>
<evidence type="ECO:0000256" key="4">
    <source>
        <dbReference type="ARBA" id="ARBA00023014"/>
    </source>
</evidence>
<reference evidence="6" key="2">
    <citation type="submission" date="2020-05" db="EMBL/GenBank/DDBJ databases">
        <authorList>
            <person name="Chiriac C."/>
            <person name="Salcher M."/>
            <person name="Ghai R."/>
            <person name="Kavagutti S V."/>
        </authorList>
    </citation>
    <scope>NUCLEOTIDE SEQUENCE</scope>
</reference>
<reference evidence="7" key="1">
    <citation type="submission" date="2014-06" db="EMBL/GenBank/DDBJ databases">
        <title>Key roles for freshwater Actinobacteria revealed by deep metagenomic sequencing.</title>
        <authorList>
            <person name="Ghai R."/>
            <person name="Mizuno C.M."/>
            <person name="Picazo A."/>
            <person name="Camacho A."/>
            <person name="Rodriguez-Valera F."/>
        </authorList>
    </citation>
    <scope>NUCLEOTIDE SEQUENCE</scope>
</reference>
<proteinExistence type="predicted"/>
<dbReference type="GO" id="GO:0051213">
    <property type="term" value="F:dioxygenase activity"/>
    <property type="evidence" value="ECO:0007669"/>
    <property type="project" value="UniProtKB-KW"/>
</dbReference>
<evidence type="ECO:0000256" key="1">
    <source>
        <dbReference type="ARBA" id="ARBA00022714"/>
    </source>
</evidence>
<evidence type="ECO:0000313" key="6">
    <source>
        <dbReference type="EMBL" id="CAB4627671.1"/>
    </source>
</evidence>
<sequence length="106" mass="11641">MALMICKVEDIKPGKALRIKIGDDAIALIHTKKGEFKALADKCSHGEISLSEGFVDDETIECWAHGAKFSLETGAPLNLPAYEPVAVYEVLVENGEVFIEYDKDTE</sequence>
<protein>
    <submittedName>
        <fullName evidence="7">Dioxygenase</fullName>
    </submittedName>
    <submittedName>
        <fullName evidence="6">Unannotated protein</fullName>
    </submittedName>
</protein>
<keyword evidence="1" id="KW-0001">2Fe-2S</keyword>
<dbReference type="Gene3D" id="2.102.10.10">
    <property type="entry name" value="Rieske [2Fe-2S] iron-sulphur domain"/>
    <property type="match status" value="1"/>
</dbReference>
<dbReference type="PROSITE" id="PS51296">
    <property type="entry name" value="RIESKE"/>
    <property type="match status" value="1"/>
</dbReference>
<evidence type="ECO:0000259" key="5">
    <source>
        <dbReference type="PROSITE" id="PS51296"/>
    </source>
</evidence>
<keyword evidence="4" id="KW-0411">Iron-sulfur</keyword>
<dbReference type="InterPro" id="IPR017941">
    <property type="entry name" value="Rieske_2Fe-2S"/>
</dbReference>
<dbReference type="EMBL" id="CAEZVT010000002">
    <property type="protein sequence ID" value="CAB4627671.1"/>
    <property type="molecule type" value="Genomic_DNA"/>
</dbReference>
<organism evidence="7">
    <name type="scientific">freshwater metagenome</name>
    <dbReference type="NCBI Taxonomy" id="449393"/>
    <lineage>
        <taxon>unclassified sequences</taxon>
        <taxon>metagenomes</taxon>
        <taxon>ecological metagenomes</taxon>
    </lineage>
</organism>
<evidence type="ECO:0000256" key="3">
    <source>
        <dbReference type="ARBA" id="ARBA00023004"/>
    </source>
</evidence>
<dbReference type="AlphaFoldDB" id="A0A094SSM0"/>
<evidence type="ECO:0000313" key="7">
    <source>
        <dbReference type="EMBL" id="KGA21808.1"/>
    </source>
</evidence>
<dbReference type="GO" id="GO:0051537">
    <property type="term" value="F:2 iron, 2 sulfur cluster binding"/>
    <property type="evidence" value="ECO:0007669"/>
    <property type="project" value="UniProtKB-KW"/>
</dbReference>
<gene>
    <name evidence="7" type="ORF">GM51_0310</name>
    <name evidence="6" type="ORF">UFOPK2131_00074</name>
</gene>
<dbReference type="SUPFAM" id="SSF50022">
    <property type="entry name" value="ISP domain"/>
    <property type="match status" value="1"/>
</dbReference>
<name>A0A094SSM0_9ZZZZ</name>
<dbReference type="InterPro" id="IPR036922">
    <property type="entry name" value="Rieske_2Fe-2S_sf"/>
</dbReference>
<keyword evidence="7" id="KW-0223">Dioxygenase</keyword>
<evidence type="ECO:0000256" key="2">
    <source>
        <dbReference type="ARBA" id="ARBA00022723"/>
    </source>
</evidence>
<keyword evidence="3" id="KW-0408">Iron</keyword>
<dbReference type="PANTHER" id="PTHR21496:SF23">
    <property type="entry name" value="3-PHENYLPROPIONATE_CINNAMIC ACID DIOXYGENASE FERREDOXIN SUBUNIT"/>
    <property type="match status" value="1"/>
</dbReference>
<accession>A0A094SSM0</accession>
<dbReference type="CDD" id="cd03528">
    <property type="entry name" value="Rieske_RO_ferredoxin"/>
    <property type="match status" value="1"/>
</dbReference>
<dbReference type="EMBL" id="JNSL01000001">
    <property type="protein sequence ID" value="KGA21808.1"/>
    <property type="molecule type" value="Genomic_DNA"/>
</dbReference>
<dbReference type="PANTHER" id="PTHR21496">
    <property type="entry name" value="FERREDOXIN-RELATED"/>
    <property type="match status" value="1"/>
</dbReference>
<dbReference type="Pfam" id="PF00355">
    <property type="entry name" value="Rieske"/>
    <property type="match status" value="1"/>
</dbReference>
<dbReference type="GO" id="GO:0046872">
    <property type="term" value="F:metal ion binding"/>
    <property type="evidence" value="ECO:0007669"/>
    <property type="project" value="UniProtKB-KW"/>
</dbReference>